<accession>A0AAF3EL09</accession>
<keyword evidence="1" id="KW-1185">Reference proteome</keyword>
<proteinExistence type="predicted"/>
<evidence type="ECO:0000313" key="2">
    <source>
        <dbReference type="WBParaSite" id="MBELARI_LOCUS14681"/>
    </source>
</evidence>
<dbReference type="AlphaFoldDB" id="A0AAF3EL09"/>
<organism evidence="1 2">
    <name type="scientific">Mesorhabditis belari</name>
    <dbReference type="NCBI Taxonomy" id="2138241"/>
    <lineage>
        <taxon>Eukaryota</taxon>
        <taxon>Metazoa</taxon>
        <taxon>Ecdysozoa</taxon>
        <taxon>Nematoda</taxon>
        <taxon>Chromadorea</taxon>
        <taxon>Rhabditida</taxon>
        <taxon>Rhabditina</taxon>
        <taxon>Rhabditomorpha</taxon>
        <taxon>Rhabditoidea</taxon>
        <taxon>Rhabditidae</taxon>
        <taxon>Mesorhabditinae</taxon>
        <taxon>Mesorhabditis</taxon>
    </lineage>
</organism>
<dbReference type="Proteomes" id="UP000887575">
    <property type="component" value="Unassembled WGS sequence"/>
</dbReference>
<sequence>MFPYSKLPNELKNLSLKSTKIDDLSQLLRANKKLRLDLLKNGPFPPKKINFLEVQLPIYRKKISSESPYECVFAICFKGIAPSFHISDSEVEIVEEKRSKFCLPGKSFWMLLRKITSIKVLLIGCSPHFGHGNLAEREFEILLDKLYFLPNLHHVNELELSSNSIEFLEICFTRLPIKDFNRLKLKIDWEGKATKEVKQFLQQFPKRPNLDRCSHFVWAGSQIPWKQISPLQNILLYEIQQVLWNKFVGALYKFFSETRLKVRQDIVFLIQAKYFTNETVEELFEEFIGEVFDGIAGIEDLEKAEEMNLFLKSLSNLGNSLETLNFREQPLDVGIVDARRKSYFFRKQCTDQVVALGCATLFQIEKDQVEKKDPQFSYQIFVKYFNQRQRKKSISITEAQQAPSKRKVSHMMIMKRKITTGYDIRKASQLFEAIIQENMQ</sequence>
<evidence type="ECO:0000313" key="1">
    <source>
        <dbReference type="Proteomes" id="UP000887575"/>
    </source>
</evidence>
<dbReference type="WBParaSite" id="MBELARI_LOCUS14681">
    <property type="protein sequence ID" value="MBELARI_LOCUS14681"/>
    <property type="gene ID" value="MBELARI_LOCUS14681"/>
</dbReference>
<name>A0AAF3EL09_9BILA</name>
<protein>
    <submittedName>
        <fullName evidence="2">Uncharacterized protein</fullName>
    </submittedName>
</protein>
<reference evidence="2" key="1">
    <citation type="submission" date="2024-02" db="UniProtKB">
        <authorList>
            <consortium name="WormBaseParasite"/>
        </authorList>
    </citation>
    <scope>IDENTIFICATION</scope>
</reference>